<dbReference type="RefSeq" id="WP_141321984.1">
    <property type="nucleotide sequence ID" value="NZ_BJNI01000006.1"/>
</dbReference>
<dbReference type="Proteomes" id="UP000466694">
    <property type="component" value="Unassembled WGS sequence"/>
</dbReference>
<accession>A0A844A7Q6</accession>
<proteinExistence type="predicted"/>
<gene>
    <name evidence="1" type="ORF">GHK48_13240</name>
</gene>
<protein>
    <submittedName>
        <fullName evidence="1">Uncharacterized protein</fullName>
    </submittedName>
</protein>
<dbReference type="AlphaFoldDB" id="A0A844A7Q6"/>
<evidence type="ECO:0000313" key="1">
    <source>
        <dbReference type="EMBL" id="MQX09214.1"/>
    </source>
</evidence>
<sequence length="197" mass="21870">MPQLYSLSELAEMFTKSIGGDDERQELMVRQIRNLATQQLIKATEIRGGRRTVYLGMREAAKARIQIAMINLGLDALAIRDVSQLWEQGERAVDPRLGHPVIGGSYPPRGLDAVLYDLSNGGPDWSFIVHIRFIVETGERFVVGGFVRADQPELPEEHPLSLKGMNADGVRTSEGTVRTEGSLLIPATQLIRTLFED</sequence>
<comment type="caution">
    <text evidence="1">The sequence shown here is derived from an EMBL/GenBank/DDBJ whole genome shotgun (WGS) entry which is preliminary data.</text>
</comment>
<dbReference type="EMBL" id="WISZ01000109">
    <property type="protein sequence ID" value="MQX09214.1"/>
    <property type="molecule type" value="Genomic_DNA"/>
</dbReference>
<name>A0A844A7Q6_RHIFR</name>
<organism evidence="1 2">
    <name type="scientific">Rhizobium fredii</name>
    <name type="common">Sinorhizobium fredii</name>
    <dbReference type="NCBI Taxonomy" id="380"/>
    <lineage>
        <taxon>Bacteria</taxon>
        <taxon>Pseudomonadati</taxon>
        <taxon>Pseudomonadota</taxon>
        <taxon>Alphaproteobacteria</taxon>
        <taxon>Hyphomicrobiales</taxon>
        <taxon>Rhizobiaceae</taxon>
        <taxon>Sinorhizobium/Ensifer group</taxon>
        <taxon>Sinorhizobium</taxon>
    </lineage>
</organism>
<reference evidence="1 2" key="1">
    <citation type="journal article" date="2013" name="Genome Biol.">
        <title>Comparative genomics of the core and accessory genomes of 48 Sinorhizobium strains comprising five genospecies.</title>
        <authorList>
            <person name="Sugawara M."/>
            <person name="Epstein B."/>
            <person name="Badgley B.D."/>
            <person name="Unno T."/>
            <person name="Xu L."/>
            <person name="Reese J."/>
            <person name="Gyaneshwar P."/>
            <person name="Denny R."/>
            <person name="Mudge J."/>
            <person name="Bharti A.K."/>
            <person name="Farmer A.D."/>
            <person name="May G.D."/>
            <person name="Woodward J.E."/>
            <person name="Medigue C."/>
            <person name="Vallenet D."/>
            <person name="Lajus A."/>
            <person name="Rouy Z."/>
            <person name="Martinez-Vaz B."/>
            <person name="Tiffin P."/>
            <person name="Young N.D."/>
            <person name="Sadowsky M.J."/>
        </authorList>
    </citation>
    <scope>NUCLEOTIDE SEQUENCE [LARGE SCALE GENOMIC DNA]</scope>
    <source>
        <strain evidence="1 2">USDA205</strain>
    </source>
</reference>
<evidence type="ECO:0000313" key="2">
    <source>
        <dbReference type="Proteomes" id="UP000466694"/>
    </source>
</evidence>